<comment type="caution">
    <text evidence="7">The sequence shown here is derived from an EMBL/GenBank/DDBJ whole genome shotgun (WGS) entry which is preliminary data.</text>
</comment>
<keyword evidence="4 5" id="KW-0408">Iron</keyword>
<feature type="region of interest" description="Disordered" evidence="6">
    <location>
        <begin position="1"/>
        <end position="22"/>
    </location>
</feature>
<name>A0ABU2NEZ9_9PSEU</name>
<evidence type="ECO:0000256" key="3">
    <source>
        <dbReference type="ARBA" id="ARBA00023002"/>
    </source>
</evidence>
<protein>
    <recommendedName>
        <fullName evidence="5">Dioxygenase</fullName>
        <ecNumber evidence="5">1.13.11.-</ecNumber>
    </recommendedName>
</protein>
<keyword evidence="3 5" id="KW-0560">Oxidoreductase</keyword>
<sequence>MTTTHAARPIPEPAASPYLTGPYTPVDAEVDVAGLETVGELPPELEGSYLRNGPNPRFSPIGRFVYPLDGDGMVHEVQLAGGRARYRNRFVRTPALLTEEAAGQALWAGITDAYRPGEDLVGPALAGTVRDLPDVNVVRHGGRLLALAESKRPFRLGPCLETLGPDTFGGNLPAGITAHPKIDPRTGEMAVFCYHLTPPFLTWTVIRPDGTALRPTPVEGVDRPGLVHDMALTEHYLVLVTAPLFFDLGQALAGGSLLSWEPDRGTRVALIPRDGGPVRWCADDTFWTWHSANAYEADDPGAGNPVVLDYVQWDAPAGLAPGRTGPGAGRLTRATIDPAAGTVRREQLSDDDVEFPRIDDRALTRRHPTIALTGDSGRPRLHPEAADTLFWFDPRTGATTRWTSPDLAVGELAHAPHPDSDDPDDGWWLTFATHRATGGSWLLVIPAADPGAGPQARVRMPVRVPLGLHGTWLPDHPGSRLTTTGGTP</sequence>
<keyword evidence="5" id="KW-0223">Dioxygenase</keyword>
<dbReference type="InterPro" id="IPR004294">
    <property type="entry name" value="Carotenoid_Oase"/>
</dbReference>
<gene>
    <name evidence="7" type="ORF">RM445_21795</name>
</gene>
<dbReference type="PANTHER" id="PTHR10543">
    <property type="entry name" value="BETA-CAROTENE DIOXYGENASE"/>
    <property type="match status" value="1"/>
</dbReference>
<dbReference type="Pfam" id="PF03055">
    <property type="entry name" value="RPE65"/>
    <property type="match status" value="1"/>
</dbReference>
<comment type="similarity">
    <text evidence="1 5">Belongs to the carotenoid oxygenase family.</text>
</comment>
<evidence type="ECO:0000256" key="6">
    <source>
        <dbReference type="SAM" id="MobiDB-lite"/>
    </source>
</evidence>
<evidence type="ECO:0000256" key="2">
    <source>
        <dbReference type="ARBA" id="ARBA00022723"/>
    </source>
</evidence>
<dbReference type="EC" id="1.13.11.-" evidence="5"/>
<organism evidence="7 8">
    <name type="scientific">Pseudonocardia charpentierae</name>
    <dbReference type="NCBI Taxonomy" id="3075545"/>
    <lineage>
        <taxon>Bacteria</taxon>
        <taxon>Bacillati</taxon>
        <taxon>Actinomycetota</taxon>
        <taxon>Actinomycetes</taxon>
        <taxon>Pseudonocardiales</taxon>
        <taxon>Pseudonocardiaceae</taxon>
        <taxon>Pseudonocardia</taxon>
    </lineage>
</organism>
<dbReference type="Proteomes" id="UP001183202">
    <property type="component" value="Unassembled WGS sequence"/>
</dbReference>
<dbReference type="PANTHER" id="PTHR10543:SF89">
    <property type="entry name" value="CAROTENOID 9,10(9',10')-CLEAVAGE DIOXYGENASE 1"/>
    <property type="match status" value="1"/>
</dbReference>
<evidence type="ECO:0000256" key="4">
    <source>
        <dbReference type="ARBA" id="ARBA00023004"/>
    </source>
</evidence>
<keyword evidence="8" id="KW-1185">Reference proteome</keyword>
<evidence type="ECO:0000313" key="8">
    <source>
        <dbReference type="Proteomes" id="UP001183202"/>
    </source>
</evidence>
<proteinExistence type="inferred from homology"/>
<keyword evidence="2 5" id="KW-0479">Metal-binding</keyword>
<reference evidence="8" key="1">
    <citation type="submission" date="2023-07" db="EMBL/GenBank/DDBJ databases">
        <title>30 novel species of actinomycetes from the DSMZ collection.</title>
        <authorList>
            <person name="Nouioui I."/>
        </authorList>
    </citation>
    <scope>NUCLEOTIDE SEQUENCE [LARGE SCALE GENOMIC DNA]</scope>
    <source>
        <strain evidence="8">DSM 45834</strain>
    </source>
</reference>
<evidence type="ECO:0000313" key="7">
    <source>
        <dbReference type="EMBL" id="MDT0352167.1"/>
    </source>
</evidence>
<dbReference type="EMBL" id="JAVREJ010000017">
    <property type="protein sequence ID" value="MDT0352167.1"/>
    <property type="molecule type" value="Genomic_DNA"/>
</dbReference>
<comment type="cofactor">
    <cofactor evidence="5">
        <name>Fe(2+)</name>
        <dbReference type="ChEBI" id="CHEBI:29033"/>
    </cofactor>
    <text evidence="5">Binds 1 Fe(2+) ion per subunit.</text>
</comment>
<accession>A0ABU2NEZ9</accession>
<evidence type="ECO:0000256" key="5">
    <source>
        <dbReference type="RuleBase" id="RU364048"/>
    </source>
</evidence>
<evidence type="ECO:0000256" key="1">
    <source>
        <dbReference type="ARBA" id="ARBA00006787"/>
    </source>
</evidence>
<dbReference type="RefSeq" id="WP_311558677.1">
    <property type="nucleotide sequence ID" value="NZ_JAVREJ010000017.1"/>
</dbReference>